<protein>
    <submittedName>
        <fullName evidence="1">Uncharacterized protein</fullName>
    </submittedName>
</protein>
<reference evidence="1 2" key="1">
    <citation type="submission" date="2018-11" db="EMBL/GenBank/DDBJ databases">
        <title>Sequencing the genomes of 1000 actinobacteria strains.</title>
        <authorList>
            <person name="Klenk H.-P."/>
        </authorList>
    </citation>
    <scope>NUCLEOTIDE SEQUENCE [LARGE SCALE GENOMIC DNA]</scope>
    <source>
        <strain evidence="1 2">DSM 14418</strain>
    </source>
</reference>
<sequence length="90" mass="9768">MARMTVGADGVAPWWAGRQRILNSRGVPGRFTTAQAPVPVVARLVWADDGEELVETVATAWTSPLVLVAVGDPRSAYRGVWVPARDVTRR</sequence>
<organism evidence="1 2">
    <name type="scientific">Georgenia muralis</name>
    <dbReference type="NCBI Taxonomy" id="154117"/>
    <lineage>
        <taxon>Bacteria</taxon>
        <taxon>Bacillati</taxon>
        <taxon>Actinomycetota</taxon>
        <taxon>Actinomycetes</taxon>
        <taxon>Micrococcales</taxon>
        <taxon>Bogoriellaceae</taxon>
        <taxon>Georgenia</taxon>
    </lineage>
</organism>
<evidence type="ECO:0000313" key="2">
    <source>
        <dbReference type="Proteomes" id="UP000280726"/>
    </source>
</evidence>
<accession>A0A3N5A9R3</accession>
<proteinExistence type="predicted"/>
<keyword evidence="2" id="KW-1185">Reference proteome</keyword>
<name>A0A3N5A9R3_9MICO</name>
<dbReference type="EMBL" id="RKRA01000001">
    <property type="protein sequence ID" value="RPF28371.1"/>
    <property type="molecule type" value="Genomic_DNA"/>
</dbReference>
<comment type="caution">
    <text evidence="1">The sequence shown here is derived from an EMBL/GenBank/DDBJ whole genome shotgun (WGS) entry which is preliminary data.</text>
</comment>
<dbReference type="AlphaFoldDB" id="A0A3N5A9R3"/>
<gene>
    <name evidence="1" type="ORF">EDD32_2897</name>
</gene>
<evidence type="ECO:0000313" key="1">
    <source>
        <dbReference type="EMBL" id="RPF28371.1"/>
    </source>
</evidence>
<dbReference type="Proteomes" id="UP000280726">
    <property type="component" value="Unassembled WGS sequence"/>
</dbReference>